<reference evidence="5 6" key="1">
    <citation type="submission" date="2017-10" db="EMBL/GenBank/DDBJ databases">
        <title>Massilia psychrophilum sp. nov., a novel purple-pigmented bacterium isolated from Tianshan glacier, Xinjiang Municipality, China.</title>
        <authorList>
            <person name="Wang H."/>
        </authorList>
    </citation>
    <scope>NUCLEOTIDE SEQUENCE [LARGE SCALE GENOMIC DNA]</scope>
    <source>
        <strain evidence="5 6">JCM 30813</strain>
    </source>
</reference>
<feature type="modified residue" description="4-aspartylphosphate" evidence="1">
    <location>
        <position position="93"/>
    </location>
</feature>
<dbReference type="SUPFAM" id="SSF52172">
    <property type="entry name" value="CheY-like"/>
    <property type="match status" value="1"/>
</dbReference>
<dbReference type="PROSITE" id="PS50112">
    <property type="entry name" value="PAS"/>
    <property type="match status" value="1"/>
</dbReference>
<keyword evidence="6" id="KW-1185">Reference proteome</keyword>
<evidence type="ECO:0000259" key="3">
    <source>
        <dbReference type="PROSITE" id="PS50110"/>
    </source>
</evidence>
<dbReference type="Pfam" id="PF08448">
    <property type="entry name" value="PAS_4"/>
    <property type="match status" value="1"/>
</dbReference>
<dbReference type="InterPro" id="IPR013656">
    <property type="entry name" value="PAS_4"/>
</dbReference>
<dbReference type="RefSeq" id="WP_099915440.1">
    <property type="nucleotide sequence ID" value="NZ_BMHS01000013.1"/>
</dbReference>
<feature type="domain" description="PAS" evidence="4">
    <location>
        <begin position="201"/>
        <end position="253"/>
    </location>
</feature>
<feature type="region of interest" description="Disordered" evidence="2">
    <location>
        <begin position="1"/>
        <end position="29"/>
    </location>
</feature>
<dbReference type="SMART" id="SM00091">
    <property type="entry name" value="PAS"/>
    <property type="match status" value="1"/>
</dbReference>
<dbReference type="InterPro" id="IPR001789">
    <property type="entry name" value="Sig_transdc_resp-reg_receiver"/>
</dbReference>
<organism evidence="5 6">
    <name type="scientific">Massilia psychrophila</name>
    <dbReference type="NCBI Taxonomy" id="1603353"/>
    <lineage>
        <taxon>Bacteria</taxon>
        <taxon>Pseudomonadati</taxon>
        <taxon>Pseudomonadota</taxon>
        <taxon>Betaproteobacteria</taxon>
        <taxon>Burkholderiales</taxon>
        <taxon>Oxalobacteraceae</taxon>
        <taxon>Telluria group</taxon>
        <taxon>Massilia</taxon>
    </lineage>
</organism>
<dbReference type="PROSITE" id="PS50110">
    <property type="entry name" value="RESPONSE_REGULATORY"/>
    <property type="match status" value="1"/>
</dbReference>
<accession>A0A2G8T2U2</accession>
<evidence type="ECO:0000259" key="4">
    <source>
        <dbReference type="PROSITE" id="PS50112"/>
    </source>
</evidence>
<dbReference type="InterPro" id="IPR035965">
    <property type="entry name" value="PAS-like_dom_sf"/>
</dbReference>
<dbReference type="Gene3D" id="3.40.50.2300">
    <property type="match status" value="1"/>
</dbReference>
<evidence type="ECO:0000256" key="2">
    <source>
        <dbReference type="SAM" id="MobiDB-lite"/>
    </source>
</evidence>
<proteinExistence type="predicted"/>
<dbReference type="InterPro" id="IPR000014">
    <property type="entry name" value="PAS"/>
</dbReference>
<dbReference type="AlphaFoldDB" id="A0A2G8T2U2"/>
<dbReference type="SUPFAM" id="SSF55785">
    <property type="entry name" value="PYP-like sensor domain (PAS domain)"/>
    <property type="match status" value="1"/>
</dbReference>
<dbReference type="OrthoDB" id="9787688at2"/>
<dbReference type="GO" id="GO:0000160">
    <property type="term" value="P:phosphorelay signal transduction system"/>
    <property type="evidence" value="ECO:0007669"/>
    <property type="project" value="InterPro"/>
</dbReference>
<feature type="compositionally biased region" description="Basic and acidic residues" evidence="2">
    <location>
        <begin position="7"/>
        <end position="16"/>
    </location>
</feature>
<evidence type="ECO:0000256" key="1">
    <source>
        <dbReference type="PROSITE-ProRule" id="PRU00169"/>
    </source>
</evidence>
<feature type="domain" description="Response regulatory" evidence="3">
    <location>
        <begin position="38"/>
        <end position="198"/>
    </location>
</feature>
<dbReference type="InterPro" id="IPR011006">
    <property type="entry name" value="CheY-like_superfamily"/>
</dbReference>
<dbReference type="CDD" id="cd00130">
    <property type="entry name" value="PAS"/>
    <property type="match status" value="1"/>
</dbReference>
<dbReference type="EMBL" id="PDOB01000009">
    <property type="protein sequence ID" value="PIL40334.1"/>
    <property type="molecule type" value="Genomic_DNA"/>
</dbReference>
<gene>
    <name evidence="5" type="ORF">CR103_07835</name>
</gene>
<dbReference type="Gene3D" id="3.30.450.20">
    <property type="entry name" value="PAS domain"/>
    <property type="match status" value="1"/>
</dbReference>
<protein>
    <submittedName>
        <fullName evidence="5">Response regulator</fullName>
    </submittedName>
</protein>
<name>A0A2G8T2U2_9BURK</name>
<sequence>MQASDHATADDPHLFADDDDDEASATGSVAADETPPWRILIVDDDVDVHVVTKFALSNANFQGRRLSFLHAYSAKEALDKLRDIPDIALILLDVMMETSDAGLRLARQVRNELHNDLVRVVLRTGQPGQELEHSIIVDYDVSDFWSKADLTTRKLYTTVIASLRAYATLAAAARARAAAYAELERAQQVIAAVDRHALVLVLTLDREGRIVEPNSTLCRLVGMQPEQLRGRDLHAVHREAFPPDLTNEIMTALAADASWDGELHVMLASGACDLRCSVLAFEDAGGAARHYVAVATPIGPAG</sequence>
<evidence type="ECO:0000313" key="6">
    <source>
        <dbReference type="Proteomes" id="UP000228593"/>
    </source>
</evidence>
<keyword evidence="1" id="KW-0597">Phosphoprotein</keyword>
<evidence type="ECO:0000313" key="5">
    <source>
        <dbReference type="EMBL" id="PIL40334.1"/>
    </source>
</evidence>
<dbReference type="Proteomes" id="UP000228593">
    <property type="component" value="Unassembled WGS sequence"/>
</dbReference>
<comment type="caution">
    <text evidence="5">The sequence shown here is derived from an EMBL/GenBank/DDBJ whole genome shotgun (WGS) entry which is preliminary data.</text>
</comment>